<dbReference type="AlphaFoldDB" id="A0A084EZR5"/>
<name>A0A084EZR5_9BACT</name>
<dbReference type="PROSITE" id="PS51352">
    <property type="entry name" value="THIOREDOXIN_2"/>
    <property type="match status" value="1"/>
</dbReference>
<dbReference type="PANTHER" id="PTHR45663">
    <property type="entry name" value="GEO12009P1"/>
    <property type="match status" value="1"/>
</dbReference>
<feature type="disulfide bond" description="Redox-active" evidence="9">
    <location>
        <begin position="31"/>
        <end position="34"/>
    </location>
</feature>
<evidence type="ECO:0000256" key="9">
    <source>
        <dbReference type="PIRSR" id="PIRSR000077-4"/>
    </source>
</evidence>
<evidence type="ECO:0000256" key="4">
    <source>
        <dbReference type="ARBA" id="ARBA00023157"/>
    </source>
</evidence>
<evidence type="ECO:0000256" key="2">
    <source>
        <dbReference type="ARBA" id="ARBA00022448"/>
    </source>
</evidence>
<dbReference type="InterPro" id="IPR017937">
    <property type="entry name" value="Thioredoxin_CS"/>
</dbReference>
<dbReference type="InterPro" id="IPR005746">
    <property type="entry name" value="Thioredoxin"/>
</dbReference>
<dbReference type="PROSITE" id="PS00194">
    <property type="entry name" value="THIOREDOXIN_1"/>
    <property type="match status" value="1"/>
</dbReference>
<dbReference type="GO" id="GO:0015035">
    <property type="term" value="F:protein-disulfide reductase activity"/>
    <property type="evidence" value="ECO:0007669"/>
    <property type="project" value="UniProtKB-UniRule"/>
</dbReference>
<evidence type="ECO:0000259" key="10">
    <source>
        <dbReference type="PROSITE" id="PS51352"/>
    </source>
</evidence>
<evidence type="ECO:0000313" key="12">
    <source>
        <dbReference type="Proteomes" id="UP000028537"/>
    </source>
</evidence>
<dbReference type="PIRSF" id="PIRSF000077">
    <property type="entry name" value="Thioredoxin"/>
    <property type="match status" value="1"/>
</dbReference>
<sequence length="106" mass="11988">MLKKITNKAELEELLSQSTTPVLVDFYADWCPPCKMLLPVLDKIEEKHGDEFAIAKINVDQNPDLASEFSVKSIPALFYFLNNEQKDKSVGFLDEATLVAKLRSLK</sequence>
<evidence type="ECO:0000256" key="5">
    <source>
        <dbReference type="ARBA" id="ARBA00023284"/>
    </source>
</evidence>
<dbReference type="FunFam" id="3.40.30.10:FF:000001">
    <property type="entry name" value="Thioredoxin"/>
    <property type="match status" value="1"/>
</dbReference>
<dbReference type="InterPro" id="IPR013766">
    <property type="entry name" value="Thioredoxin_domain"/>
</dbReference>
<reference evidence="11 12" key="1">
    <citation type="submission" date="2014-02" db="EMBL/GenBank/DDBJ databases">
        <title>Genome sequence of Ureaplasma diversum strain 246.</title>
        <authorList>
            <person name="Sirand-Pugnet P."/>
            <person name="Breton M."/>
            <person name="Dordet-Frisoni E."/>
            <person name="Baranowski E."/>
            <person name="Barre A."/>
            <person name="Couture C."/>
            <person name="Dupuy V."/>
            <person name="Gaurivaud P."/>
            <person name="Jacob D."/>
            <person name="Lemaitre C."/>
            <person name="Manso-Silvan L."/>
            <person name="Nikolski M."/>
            <person name="Nouvel L.-X."/>
            <person name="Poumarat F."/>
            <person name="Tardy F."/>
            <person name="Thebault P."/>
            <person name="Theil S."/>
            <person name="Citti C."/>
            <person name="Thiaucourt F."/>
            <person name="Blanchard A."/>
        </authorList>
    </citation>
    <scope>NUCLEOTIDE SEQUENCE [LARGE SCALE GENOMIC DNA]</scope>
    <source>
        <strain evidence="11 12">NCTC 246</strain>
    </source>
</reference>
<dbReference type="Pfam" id="PF00085">
    <property type="entry name" value="Thioredoxin"/>
    <property type="match status" value="1"/>
</dbReference>
<dbReference type="GO" id="GO:0005737">
    <property type="term" value="C:cytoplasm"/>
    <property type="evidence" value="ECO:0007669"/>
    <property type="project" value="TreeGrafter"/>
</dbReference>
<evidence type="ECO:0000256" key="3">
    <source>
        <dbReference type="ARBA" id="ARBA00022982"/>
    </source>
</evidence>
<evidence type="ECO:0000256" key="6">
    <source>
        <dbReference type="NCBIfam" id="TIGR01068"/>
    </source>
</evidence>
<feature type="domain" description="Thioredoxin" evidence="10">
    <location>
        <begin position="1"/>
        <end position="106"/>
    </location>
</feature>
<keyword evidence="4 9" id="KW-1015">Disulfide bond</keyword>
<comment type="similarity">
    <text evidence="1 7">Belongs to the thioredoxin family.</text>
</comment>
<dbReference type="NCBIfam" id="TIGR01068">
    <property type="entry name" value="thioredoxin"/>
    <property type="match status" value="1"/>
</dbReference>
<evidence type="ECO:0000256" key="1">
    <source>
        <dbReference type="ARBA" id="ARBA00008987"/>
    </source>
</evidence>
<evidence type="ECO:0000256" key="7">
    <source>
        <dbReference type="PIRNR" id="PIRNR000077"/>
    </source>
</evidence>
<dbReference type="Gene3D" id="3.40.30.10">
    <property type="entry name" value="Glutaredoxin"/>
    <property type="match status" value="1"/>
</dbReference>
<feature type="site" description="Contributes to redox potential value" evidence="8">
    <location>
        <position position="33"/>
    </location>
</feature>
<dbReference type="SUPFAM" id="SSF52833">
    <property type="entry name" value="Thioredoxin-like"/>
    <property type="match status" value="1"/>
</dbReference>
<dbReference type="PANTHER" id="PTHR45663:SF11">
    <property type="entry name" value="GEO12009P1"/>
    <property type="match status" value="1"/>
</dbReference>
<dbReference type="InterPro" id="IPR036249">
    <property type="entry name" value="Thioredoxin-like_sf"/>
</dbReference>
<keyword evidence="2" id="KW-0813">Transport</keyword>
<feature type="site" description="Contributes to redox potential value" evidence="8">
    <location>
        <position position="32"/>
    </location>
</feature>
<feature type="active site" description="Nucleophile" evidence="8">
    <location>
        <position position="31"/>
    </location>
</feature>
<dbReference type="EMBL" id="JFDP01000040">
    <property type="protein sequence ID" value="KEZ23457.1"/>
    <property type="molecule type" value="Genomic_DNA"/>
</dbReference>
<gene>
    <name evidence="11" type="primary">trxA</name>
    <name evidence="11" type="ORF">UDIV_3000</name>
</gene>
<feature type="site" description="Deprotonates C-terminal active site Cys" evidence="8">
    <location>
        <position position="25"/>
    </location>
</feature>
<evidence type="ECO:0000256" key="8">
    <source>
        <dbReference type="PIRSR" id="PIRSR000077-1"/>
    </source>
</evidence>
<dbReference type="eggNOG" id="COG0526">
    <property type="taxonomic scope" value="Bacteria"/>
</dbReference>
<comment type="caution">
    <text evidence="11">The sequence shown here is derived from an EMBL/GenBank/DDBJ whole genome shotgun (WGS) entry which is preliminary data.</text>
</comment>
<protein>
    <recommendedName>
        <fullName evidence="6 7">Thioredoxin</fullName>
    </recommendedName>
</protein>
<keyword evidence="3" id="KW-0249">Electron transport</keyword>
<dbReference type="CDD" id="cd02947">
    <property type="entry name" value="TRX_family"/>
    <property type="match status" value="1"/>
</dbReference>
<dbReference type="RefSeq" id="WP_038102484.1">
    <property type="nucleotide sequence ID" value="NZ_JFDP01000040.1"/>
</dbReference>
<keyword evidence="12" id="KW-1185">Reference proteome</keyword>
<feature type="active site" description="Nucleophile" evidence="8">
    <location>
        <position position="34"/>
    </location>
</feature>
<proteinExistence type="inferred from homology"/>
<accession>A0A084EZR5</accession>
<dbReference type="OrthoDB" id="9790390at2"/>
<dbReference type="Proteomes" id="UP000028537">
    <property type="component" value="Unassembled WGS sequence"/>
</dbReference>
<dbReference type="PRINTS" id="PR00421">
    <property type="entry name" value="THIOREDOXIN"/>
</dbReference>
<keyword evidence="5 9" id="KW-0676">Redox-active center</keyword>
<organism evidence="11 12">
    <name type="scientific">Ureaplasma diversum NCTC 246</name>
    <dbReference type="NCBI Taxonomy" id="1188241"/>
    <lineage>
        <taxon>Bacteria</taxon>
        <taxon>Bacillati</taxon>
        <taxon>Mycoplasmatota</taxon>
        <taxon>Mycoplasmoidales</taxon>
        <taxon>Mycoplasmoidaceae</taxon>
        <taxon>Ureaplasma</taxon>
    </lineage>
</organism>
<evidence type="ECO:0000313" key="11">
    <source>
        <dbReference type="EMBL" id="KEZ23457.1"/>
    </source>
</evidence>